<keyword evidence="2" id="KW-1185">Reference proteome</keyword>
<organism evidence="1 2">
    <name type="scientific">Lichenibacterium minor</name>
    <dbReference type="NCBI Taxonomy" id="2316528"/>
    <lineage>
        <taxon>Bacteria</taxon>
        <taxon>Pseudomonadati</taxon>
        <taxon>Pseudomonadota</taxon>
        <taxon>Alphaproteobacteria</taxon>
        <taxon>Hyphomicrobiales</taxon>
        <taxon>Lichenihabitantaceae</taxon>
        <taxon>Lichenibacterium</taxon>
    </lineage>
</organism>
<proteinExistence type="predicted"/>
<dbReference type="EMBL" id="QYBB01000001">
    <property type="protein sequence ID" value="RYC33812.1"/>
    <property type="molecule type" value="Genomic_DNA"/>
</dbReference>
<reference evidence="1 2" key="1">
    <citation type="submission" date="2018-12" db="EMBL/GenBank/DDBJ databases">
        <authorList>
            <person name="Grouzdev D.S."/>
            <person name="Krutkina M.S."/>
        </authorList>
    </citation>
    <scope>NUCLEOTIDE SEQUENCE [LARGE SCALE GENOMIC DNA]</scope>
    <source>
        <strain evidence="1 2">RmlP026</strain>
    </source>
</reference>
<comment type="caution">
    <text evidence="1">The sequence shown here is derived from an EMBL/GenBank/DDBJ whole genome shotgun (WGS) entry which is preliminary data.</text>
</comment>
<gene>
    <name evidence="1" type="ORF">D3273_00730</name>
</gene>
<dbReference type="RefSeq" id="WP_129222671.1">
    <property type="nucleotide sequence ID" value="NZ_QYBB01000001.1"/>
</dbReference>
<protein>
    <submittedName>
        <fullName evidence="1">Uncharacterized protein</fullName>
    </submittedName>
</protein>
<sequence>MDAALTFDFSSSIRYALTPRPAPGGRFDIVLDLFRGAAPALTRTVASVGSHELAPVVLACRRYLERRGAHAVSQTETAPEPAPAWAAPVAAFDWMFAG</sequence>
<accession>A0A4Q2UB45</accession>
<dbReference type="OrthoDB" id="9895445at2"/>
<evidence type="ECO:0000313" key="1">
    <source>
        <dbReference type="EMBL" id="RYC33812.1"/>
    </source>
</evidence>
<dbReference type="Proteomes" id="UP000290759">
    <property type="component" value="Unassembled WGS sequence"/>
</dbReference>
<name>A0A4Q2UB45_9HYPH</name>
<evidence type="ECO:0000313" key="2">
    <source>
        <dbReference type="Proteomes" id="UP000290759"/>
    </source>
</evidence>
<reference evidence="1 2" key="2">
    <citation type="submission" date="2019-02" db="EMBL/GenBank/DDBJ databases">
        <title>'Lichenibacterium ramalinii' gen. nov. sp. nov., 'Lichenibacterium minor' gen. nov. sp. nov.</title>
        <authorList>
            <person name="Pankratov T."/>
        </authorList>
    </citation>
    <scope>NUCLEOTIDE SEQUENCE [LARGE SCALE GENOMIC DNA]</scope>
    <source>
        <strain evidence="1 2">RmlP026</strain>
    </source>
</reference>
<dbReference type="AlphaFoldDB" id="A0A4Q2UB45"/>